<reference evidence="1 2" key="1">
    <citation type="submission" date="2022-02" db="EMBL/GenBank/DDBJ databases">
        <title>Paenibacillus sp. MBLB1776 Whole Genome Shotgun Sequencing.</title>
        <authorList>
            <person name="Hwang C.Y."/>
            <person name="Cho E.-S."/>
            <person name="Seo M.-J."/>
        </authorList>
    </citation>
    <scope>NUCLEOTIDE SEQUENCE [LARGE SCALE GENOMIC DNA]</scope>
    <source>
        <strain evidence="1 2">MBLB1776</strain>
    </source>
</reference>
<evidence type="ECO:0000313" key="1">
    <source>
        <dbReference type="EMBL" id="WNQ11884.1"/>
    </source>
</evidence>
<gene>
    <name evidence="1" type="ORF">MJA45_02170</name>
</gene>
<dbReference type="Proteomes" id="UP001305702">
    <property type="component" value="Chromosome"/>
</dbReference>
<accession>A0AA96LET1</accession>
<name>A0AA96LET1_9BACL</name>
<dbReference type="Gene3D" id="2.60.120.260">
    <property type="entry name" value="Galactose-binding domain-like"/>
    <property type="match status" value="2"/>
</dbReference>
<protein>
    <recommendedName>
        <fullName evidence="3">CBM-cenC domain-containing protein</fullName>
    </recommendedName>
</protein>
<evidence type="ECO:0008006" key="3">
    <source>
        <dbReference type="Google" id="ProtNLM"/>
    </source>
</evidence>
<dbReference type="RefSeq" id="WP_315605660.1">
    <property type="nucleotide sequence ID" value="NZ_CP130318.1"/>
</dbReference>
<evidence type="ECO:0000313" key="2">
    <source>
        <dbReference type="Proteomes" id="UP001305702"/>
    </source>
</evidence>
<proteinExistence type="predicted"/>
<keyword evidence="2" id="KW-1185">Reference proteome</keyword>
<sequence length="687" mass="75648">MTMIRRLPLTSLSRKLLVSVLSSLILLMGVSLPARASGNLWYDKYTALEQSIGGQYYTSPESGTLAWSESYILRSYLSLYQSTKNTAWLDKFTTHSDTILANANDNDGDGYLGWDTYSYSPLDVPNEGFETASATDSTLPDGWIRFQSTSATAYRSNAAGEYNNDSWGLVLKTNGTSWQKLYQPFIGYEPNTHYVLRLYGKTNGSAAKGQAYVYDRTAGTILGSVTVDGTAWSFYSVEFTAPAAGHTLELWLGHQSYNVTGGTAYFDNVKVSARYPYLVHDGMTTLPMAEFVRLVASDSSLSAYQTKATTYRSFIENEIVPRWESSSYIGNSWKEVTPGVSGIYMHPPNLRDTLGFGAPNKSLPFNMSIAFTHMLKVMYDVNGNAAYLSKAKKMAQYLKDNLAANGTAYTWNYSDSSSTPPEDTAHGHVDVAFAVEMYRSGLIFTSSDMDKFTSTLVDKMWNQSLTAPTLARYVSGLSPSQTQYSKVMMNWLELAQFKDVVWSIAAEQFRSYTPANTGDLLTLAHIMKWDPKKLTNQGFELVSSADSTLPARWARVGSTSATAFRDAANKYSGAYGATIVGNGTSWQYLTQSWKDWTSSASYILTFYGKTDGSGAGGRVIVKNETTNTSLANLTFSDTAWTAKSVTFTAPANATDVVTIYLGHTTYTVANGKVFFDEVKIKPSADAW</sequence>
<dbReference type="AlphaFoldDB" id="A0AA96LET1"/>
<organism evidence="1 2">
    <name type="scientific">Paenibacillus aurantius</name>
    <dbReference type="NCBI Taxonomy" id="2918900"/>
    <lineage>
        <taxon>Bacteria</taxon>
        <taxon>Bacillati</taxon>
        <taxon>Bacillota</taxon>
        <taxon>Bacilli</taxon>
        <taxon>Bacillales</taxon>
        <taxon>Paenibacillaceae</taxon>
        <taxon>Paenibacillus</taxon>
    </lineage>
</organism>
<dbReference type="EMBL" id="CP130318">
    <property type="protein sequence ID" value="WNQ11884.1"/>
    <property type="molecule type" value="Genomic_DNA"/>
</dbReference>
<dbReference type="KEGG" id="paun:MJA45_02170"/>